<proteinExistence type="predicted"/>
<protein>
    <recommendedName>
        <fullName evidence="2">Transcriptional regulator</fullName>
    </recommendedName>
</protein>
<accession>A0AB33JKQ7</accession>
<gene>
    <name evidence="1" type="ORF">KCMC57_02920</name>
</gene>
<organism evidence="1">
    <name type="scientific">Kitasatospora sp. CMC57</name>
    <dbReference type="NCBI Taxonomy" id="3231513"/>
    <lineage>
        <taxon>Bacteria</taxon>
        <taxon>Bacillati</taxon>
        <taxon>Actinomycetota</taxon>
        <taxon>Actinomycetes</taxon>
        <taxon>Kitasatosporales</taxon>
        <taxon>Streptomycetaceae</taxon>
        <taxon>Kitasatospora</taxon>
    </lineage>
</organism>
<name>A0AB33JKQ7_9ACTN</name>
<dbReference type="AlphaFoldDB" id="A0AB33JKQ7"/>
<evidence type="ECO:0000313" key="1">
    <source>
        <dbReference type="EMBL" id="BFP43924.1"/>
    </source>
</evidence>
<evidence type="ECO:0008006" key="2">
    <source>
        <dbReference type="Google" id="ProtNLM"/>
    </source>
</evidence>
<reference evidence="1" key="1">
    <citation type="submission" date="2024-07" db="EMBL/GenBank/DDBJ databases">
        <title>Complete genome sequences of cellulolytic bacteria, Kitasatospora sp. CMC57 and Streptomyces sp. CMC78, isolated from Japanese agricultural soil.</title>
        <authorList>
            <person name="Hashimoto T."/>
            <person name="Ito M."/>
            <person name="Iwamoto M."/>
            <person name="Fukahori D."/>
            <person name="Shoda T."/>
            <person name="Sakoda M."/>
            <person name="Morohoshi T."/>
            <person name="Mitsuboshi M."/>
            <person name="Nishizawa T."/>
        </authorList>
    </citation>
    <scope>NUCLEOTIDE SEQUENCE</scope>
    <source>
        <strain evidence="1">CMC57</strain>
    </source>
</reference>
<sequence length="53" mass="5535">MVDTQVCPACGGGRLTEKTEHTVETDSRGDQVARVHRYVSPCGRCGGAGEVTG</sequence>
<dbReference type="RefSeq" id="WP_407986516.1">
    <property type="nucleotide sequence ID" value="NZ_AP035881.2"/>
</dbReference>
<dbReference type="EMBL" id="AP035881">
    <property type="protein sequence ID" value="BFP43924.1"/>
    <property type="molecule type" value="Genomic_DNA"/>
</dbReference>